<protein>
    <submittedName>
        <fullName evidence="1">DUF2947 family protein</fullName>
    </submittedName>
</protein>
<keyword evidence="2" id="KW-1185">Reference proteome</keyword>
<comment type="caution">
    <text evidence="1">The sequence shown here is derived from an EMBL/GenBank/DDBJ whole genome shotgun (WGS) entry which is preliminary data.</text>
</comment>
<proteinExistence type="predicted"/>
<dbReference type="Proteomes" id="UP001310248">
    <property type="component" value="Unassembled WGS sequence"/>
</dbReference>
<sequence>MNYIPLNEHKKAWIFRRADLPISSEDCSAIKPMTEARANILWKDLVSKQVDHPDFFRKGDWAFSIDTWSGQGNWETVWDSEQLELPEELLAHLNWQDNTVVYYCNDQGNVIETTWAVFKRCWKNFLFMDDGALLIAKKRTEVAQFLANGSYQFGNKPA</sequence>
<dbReference type="RefSeq" id="WP_163133549.1">
    <property type="nucleotide sequence ID" value="NZ_JAYDYW010000004.1"/>
</dbReference>
<dbReference type="Pfam" id="PF11163">
    <property type="entry name" value="DUF2947"/>
    <property type="match status" value="1"/>
</dbReference>
<evidence type="ECO:0000313" key="2">
    <source>
        <dbReference type="Proteomes" id="UP001310248"/>
    </source>
</evidence>
<dbReference type="EMBL" id="JAYDYW010000004">
    <property type="protein sequence ID" value="MEE1673037.1"/>
    <property type="molecule type" value="Genomic_DNA"/>
</dbReference>
<gene>
    <name evidence="1" type="ORF">SNR37_002449</name>
</gene>
<organism evidence="1 2">
    <name type="scientific">Agarivorans aestuarii</name>
    <dbReference type="NCBI Taxonomy" id="1563703"/>
    <lineage>
        <taxon>Bacteria</taxon>
        <taxon>Pseudomonadati</taxon>
        <taxon>Pseudomonadota</taxon>
        <taxon>Gammaproteobacteria</taxon>
        <taxon>Alteromonadales</taxon>
        <taxon>Alteromonadaceae</taxon>
        <taxon>Agarivorans</taxon>
    </lineage>
</organism>
<accession>A0ABU7G192</accession>
<reference evidence="2" key="1">
    <citation type="submission" date="2023-07" db="EMBL/GenBank/DDBJ databases">
        <title>Draft genome sequence of Agarivorans aestuarii strain ZMCS4, a CAZymes producing bacteria isolated from the marine brown algae Clodostephus spongiosus.</title>
        <authorList>
            <person name="Lorente B."/>
            <person name="Cabral C."/>
            <person name="Frias J."/>
            <person name="Faria J."/>
            <person name="Toubarro D."/>
        </authorList>
    </citation>
    <scope>NUCLEOTIDE SEQUENCE [LARGE SCALE GENOMIC DNA]</scope>
    <source>
        <strain evidence="2">ZMCS4</strain>
    </source>
</reference>
<name>A0ABU7G192_9ALTE</name>
<evidence type="ECO:0000313" key="1">
    <source>
        <dbReference type="EMBL" id="MEE1673037.1"/>
    </source>
</evidence>
<dbReference type="InterPro" id="IPR021334">
    <property type="entry name" value="DUF2947"/>
</dbReference>